<dbReference type="GO" id="GO:0030288">
    <property type="term" value="C:outer membrane-bounded periplasmic space"/>
    <property type="evidence" value="ECO:0007669"/>
    <property type="project" value="InterPro"/>
</dbReference>
<dbReference type="PANTHER" id="PTHR33376:SF2">
    <property type="entry name" value="DICARBOXYLATE-BINDING PERIPLASMIC PROTEIN"/>
    <property type="match status" value="1"/>
</dbReference>
<dbReference type="InterPro" id="IPR004682">
    <property type="entry name" value="TRAP_DctP"/>
</dbReference>
<feature type="chain" id="PRO_5012210137" evidence="2">
    <location>
        <begin position="29"/>
        <end position="329"/>
    </location>
</feature>
<dbReference type="RefSeq" id="WP_077314661.1">
    <property type="nucleotide sequence ID" value="NZ_AP024888.1"/>
</dbReference>
<evidence type="ECO:0000256" key="1">
    <source>
        <dbReference type="ARBA" id="ARBA00022729"/>
    </source>
</evidence>
<name>A0A1R4B5U0_9VIBR</name>
<dbReference type="GO" id="GO:0055085">
    <property type="term" value="P:transmembrane transport"/>
    <property type="evidence" value="ECO:0007669"/>
    <property type="project" value="InterPro"/>
</dbReference>
<evidence type="ECO:0000313" key="3">
    <source>
        <dbReference type="EMBL" id="SJL84289.1"/>
    </source>
</evidence>
<dbReference type="AlphaFoldDB" id="A0A1R4B5U0"/>
<dbReference type="InterPro" id="IPR038404">
    <property type="entry name" value="TRAP_DctP_sf"/>
</dbReference>
<dbReference type="PIRSF" id="PIRSF006470">
    <property type="entry name" value="DctB"/>
    <property type="match status" value="1"/>
</dbReference>
<dbReference type="EMBL" id="FUFT01000005">
    <property type="protein sequence ID" value="SJL84289.1"/>
    <property type="molecule type" value="Genomic_DNA"/>
</dbReference>
<dbReference type="CDD" id="cd13671">
    <property type="entry name" value="PBP2_TRAP_SBP_like_3"/>
    <property type="match status" value="1"/>
</dbReference>
<feature type="signal peptide" evidence="2">
    <location>
        <begin position="1"/>
        <end position="28"/>
    </location>
</feature>
<dbReference type="NCBIfam" id="TIGR00787">
    <property type="entry name" value="dctP"/>
    <property type="match status" value="1"/>
</dbReference>
<dbReference type="Gene3D" id="3.40.190.170">
    <property type="entry name" value="Bacterial extracellular solute-binding protein, family 7"/>
    <property type="match status" value="1"/>
</dbReference>
<organism evidence="3 4">
    <name type="scientific">Vibrio palustris</name>
    <dbReference type="NCBI Taxonomy" id="1918946"/>
    <lineage>
        <taxon>Bacteria</taxon>
        <taxon>Pseudomonadati</taxon>
        <taxon>Pseudomonadota</taxon>
        <taxon>Gammaproteobacteria</taxon>
        <taxon>Vibrionales</taxon>
        <taxon>Vibrionaceae</taxon>
        <taxon>Vibrio</taxon>
    </lineage>
</organism>
<proteinExistence type="predicted"/>
<keyword evidence="1 2" id="KW-0732">Signal</keyword>
<sequence length="329" mass="36717">MFIRTSLKKATLVAVIGSALAMSSFVNAATEIKVAFNQSDQHPQYVALQDVAEKLESKTEGRYKISIFPNELLGDQRAALELIQMGSVQMAVVANPLVENYDKTFRVIGMPYIYTGPEHQENVFTSGMLNDLFSSTRKFGFEVLTAYTAGARSMYTKQGPINTIDDMKGEKIRVMQSDTMIKMLSCMGGTGVAMGQGEVYSAIQQGVLDGAENNEITYADLKQYEVAPYFSSTRHLMVPDLVVMSTDFLSSMSKVDRDILVNLVKESTKIEFELWKNQISEAKAIAQSKGAKFNDVDIKPFQKNCKRLQESLIKTVAQKELFKKITELR</sequence>
<dbReference type="InterPro" id="IPR018389">
    <property type="entry name" value="DctP_fam"/>
</dbReference>
<dbReference type="OrthoDB" id="8690069at2"/>
<dbReference type="Proteomes" id="UP000189475">
    <property type="component" value="Unassembled WGS sequence"/>
</dbReference>
<dbReference type="GO" id="GO:0030246">
    <property type="term" value="F:carbohydrate binding"/>
    <property type="evidence" value="ECO:0007669"/>
    <property type="project" value="TreeGrafter"/>
</dbReference>
<dbReference type="STRING" id="1918946.VPAL9027_02271"/>
<dbReference type="Pfam" id="PF03480">
    <property type="entry name" value="DctP"/>
    <property type="match status" value="1"/>
</dbReference>
<evidence type="ECO:0000256" key="2">
    <source>
        <dbReference type="SAM" id="SignalP"/>
    </source>
</evidence>
<evidence type="ECO:0000313" key="4">
    <source>
        <dbReference type="Proteomes" id="UP000189475"/>
    </source>
</evidence>
<reference evidence="3 4" key="1">
    <citation type="submission" date="2017-02" db="EMBL/GenBank/DDBJ databases">
        <authorList>
            <person name="Peterson S.W."/>
        </authorList>
    </citation>
    <scope>NUCLEOTIDE SEQUENCE [LARGE SCALE GENOMIC DNA]</scope>
    <source>
        <strain evidence="3 4">CECT 9027</strain>
    </source>
</reference>
<dbReference type="PANTHER" id="PTHR33376">
    <property type="match status" value="1"/>
</dbReference>
<gene>
    <name evidence="3" type="primary">siaP</name>
    <name evidence="3" type="ORF">VPAL9027_02271</name>
</gene>
<accession>A0A1R4B5U0</accession>
<keyword evidence="4" id="KW-1185">Reference proteome</keyword>
<dbReference type="NCBIfam" id="NF037995">
    <property type="entry name" value="TRAP_S1"/>
    <property type="match status" value="1"/>
</dbReference>
<protein>
    <submittedName>
        <fullName evidence="3">Sialic acid-binding periplasmic protein SiaP</fullName>
    </submittedName>
</protein>